<evidence type="ECO:0000313" key="1">
    <source>
        <dbReference type="EMBL" id="SUZ60664.1"/>
    </source>
</evidence>
<evidence type="ECO:0008006" key="2">
    <source>
        <dbReference type="Google" id="ProtNLM"/>
    </source>
</evidence>
<sequence>MSRLFNNFSCKLLFIGLGFGLLMLTTACQSKPILLMNAPLDSGEDVPIPPTREELLTSKSFVAFVPVQFSENLSRYHKVLSVSFVQSVLEEHGDLEIIDQVRVERALNRSEFSKMRDSLKDSKLRRFEEDLVKQSVELGKWLRVRYIVLMRVQPSPEKVSSNDWSTYIRFRIYRVEDPVKNEMNHEFTFVFSESNNLWEELGSLVRGRFPLGGFIIESRANRAYVRINLGRRNRVKLEQECKIFRRVLKEKKGTNGSTISSIEFDRIGQLKLFRVQEDFSWGKVPSNFRGTILKGDAVRCY</sequence>
<name>A0A381P2B7_9ZZZZ</name>
<proteinExistence type="predicted"/>
<dbReference type="EMBL" id="UINC01000757">
    <property type="protein sequence ID" value="SUZ60664.1"/>
    <property type="molecule type" value="Genomic_DNA"/>
</dbReference>
<dbReference type="AlphaFoldDB" id="A0A381P2B7"/>
<gene>
    <name evidence="1" type="ORF">METZ01_LOCUS13518</name>
</gene>
<dbReference type="PROSITE" id="PS51257">
    <property type="entry name" value="PROKAR_LIPOPROTEIN"/>
    <property type="match status" value="1"/>
</dbReference>
<protein>
    <recommendedName>
        <fullName evidence="2">Lipoprotein</fullName>
    </recommendedName>
</protein>
<reference evidence="1" key="1">
    <citation type="submission" date="2018-05" db="EMBL/GenBank/DDBJ databases">
        <authorList>
            <person name="Lanie J.A."/>
            <person name="Ng W.-L."/>
            <person name="Kazmierczak K.M."/>
            <person name="Andrzejewski T.M."/>
            <person name="Davidsen T.M."/>
            <person name="Wayne K.J."/>
            <person name="Tettelin H."/>
            <person name="Glass J.I."/>
            <person name="Rusch D."/>
            <person name="Podicherti R."/>
            <person name="Tsui H.-C.T."/>
            <person name="Winkler M.E."/>
        </authorList>
    </citation>
    <scope>NUCLEOTIDE SEQUENCE</scope>
</reference>
<organism evidence="1">
    <name type="scientific">marine metagenome</name>
    <dbReference type="NCBI Taxonomy" id="408172"/>
    <lineage>
        <taxon>unclassified sequences</taxon>
        <taxon>metagenomes</taxon>
        <taxon>ecological metagenomes</taxon>
    </lineage>
</organism>
<accession>A0A381P2B7</accession>